<sequence>MTRIHGPIRQFTRPGRALAVGVLASLTLVGCGTDQLGNDGAQDGPDASTDSKAGVTSLSADQASFAKMLDRVAQPCPPPGGPPVAAKPASPQGKQSLAPGETPPTDPIEPGVLPGPESVLNARDWCASVQHEQRIIEALQMVSSPTPANVRKALNSLGYIDEHIHELTQDGKTTRFYLDLRENGGRLCEAGTAAGETTDVSPCVAPATGAFAVEEVVDSHGTG</sequence>
<accession>A0ABU3QHQ5</accession>
<protein>
    <recommendedName>
        <fullName evidence="4">Lipoprotein</fullName>
    </recommendedName>
</protein>
<keyword evidence="3" id="KW-1185">Reference proteome</keyword>
<evidence type="ECO:0000313" key="3">
    <source>
        <dbReference type="Proteomes" id="UP001250181"/>
    </source>
</evidence>
<organism evidence="2 3">
    <name type="scientific">Streptomyces tamarix</name>
    <dbReference type="NCBI Taxonomy" id="3078565"/>
    <lineage>
        <taxon>Bacteria</taxon>
        <taxon>Bacillati</taxon>
        <taxon>Actinomycetota</taxon>
        <taxon>Actinomycetes</taxon>
        <taxon>Kitasatosporales</taxon>
        <taxon>Streptomycetaceae</taxon>
        <taxon>Streptomyces</taxon>
    </lineage>
</organism>
<evidence type="ECO:0008006" key="4">
    <source>
        <dbReference type="Google" id="ProtNLM"/>
    </source>
</evidence>
<name>A0ABU3QHQ5_9ACTN</name>
<evidence type="ECO:0000313" key="2">
    <source>
        <dbReference type="EMBL" id="MDT9682291.1"/>
    </source>
</evidence>
<evidence type="ECO:0000256" key="1">
    <source>
        <dbReference type="SAM" id="MobiDB-lite"/>
    </source>
</evidence>
<proteinExistence type="predicted"/>
<dbReference type="Proteomes" id="UP001250181">
    <property type="component" value="Unassembled WGS sequence"/>
</dbReference>
<dbReference type="RefSeq" id="WP_315877374.1">
    <property type="nucleotide sequence ID" value="NZ_JAWCTQ010000008.1"/>
</dbReference>
<dbReference type="EMBL" id="JAWCTQ010000008">
    <property type="protein sequence ID" value="MDT9682291.1"/>
    <property type="molecule type" value="Genomic_DNA"/>
</dbReference>
<reference evidence="2 3" key="1">
    <citation type="submission" date="2023-09" db="EMBL/GenBank/DDBJ databases">
        <title>Streptomyces sp. nov.: A antagonism against Alternaria gaisen Producing Streptochlin, Isolated from Tamarix root soil.</title>
        <authorList>
            <person name="Chen Y."/>
        </authorList>
    </citation>
    <scope>NUCLEOTIDE SEQUENCE [LARGE SCALE GENOMIC DNA]</scope>
    <source>
        <strain evidence="2 3">TRM76323</strain>
    </source>
</reference>
<comment type="caution">
    <text evidence="2">The sequence shown here is derived from an EMBL/GenBank/DDBJ whole genome shotgun (WGS) entry which is preliminary data.</text>
</comment>
<dbReference type="PROSITE" id="PS51257">
    <property type="entry name" value="PROKAR_LIPOPROTEIN"/>
    <property type="match status" value="1"/>
</dbReference>
<gene>
    <name evidence="2" type="ORF">RND61_09410</name>
</gene>
<feature type="region of interest" description="Disordered" evidence="1">
    <location>
        <begin position="72"/>
        <end position="114"/>
    </location>
</feature>